<proteinExistence type="predicted"/>
<protein>
    <submittedName>
        <fullName evidence="3">Uncharacterized protein</fullName>
    </submittedName>
</protein>
<dbReference type="EMBL" id="VSSS01000018">
    <property type="protein sequence ID" value="TYL96632.1"/>
    <property type="molecule type" value="Genomic_DNA"/>
</dbReference>
<keyword evidence="2" id="KW-1133">Transmembrane helix</keyword>
<keyword evidence="2" id="KW-0812">Transmembrane</keyword>
<comment type="caution">
    <text evidence="3">The sequence shown here is derived from an EMBL/GenBank/DDBJ whole genome shotgun (WGS) entry which is preliminary data.</text>
</comment>
<evidence type="ECO:0000313" key="3">
    <source>
        <dbReference type="EMBL" id="TYL96632.1"/>
    </source>
</evidence>
<feature type="compositionally biased region" description="Polar residues" evidence="1">
    <location>
        <begin position="114"/>
        <end position="123"/>
    </location>
</feature>
<accession>A0A5D3KI19</accession>
<keyword evidence="4" id="KW-1185">Reference proteome</keyword>
<dbReference type="Proteomes" id="UP000324758">
    <property type="component" value="Unassembled WGS sequence"/>
</dbReference>
<organism evidence="3 4">
    <name type="scientific">Bradyrhizobium rifense</name>
    <dbReference type="NCBI Taxonomy" id="515499"/>
    <lineage>
        <taxon>Bacteria</taxon>
        <taxon>Pseudomonadati</taxon>
        <taxon>Pseudomonadota</taxon>
        <taxon>Alphaproteobacteria</taxon>
        <taxon>Hyphomicrobiales</taxon>
        <taxon>Nitrobacteraceae</taxon>
        <taxon>Bradyrhizobium</taxon>
    </lineage>
</organism>
<evidence type="ECO:0000256" key="2">
    <source>
        <dbReference type="SAM" id="Phobius"/>
    </source>
</evidence>
<sequence length="132" mass="14356">MTESVDSNRRILPWLVVALVVVLAAGGFVWMNREIQALQTATASHQDDPSVEQAKQTVAELQKAVQDVQAAQQKFADQLTDLQRKVAGEGGERKLMSDQLGSISARVDALASANAESVANTQPARRDQRTTR</sequence>
<dbReference type="OrthoDB" id="8255965at2"/>
<reference evidence="3 4" key="1">
    <citation type="submission" date="2019-08" db="EMBL/GenBank/DDBJ databases">
        <title>Bradyrhizobium hipponensis sp. nov., a rhizobium isolated from a Lupinus angustifolius root nodule in Tunisia.</title>
        <authorList>
            <person name="Off K."/>
            <person name="Rejili M."/>
            <person name="Mars M."/>
            <person name="Brachmann A."/>
            <person name="Marin M."/>
        </authorList>
    </citation>
    <scope>NUCLEOTIDE SEQUENCE [LARGE SCALE GENOMIC DNA]</scope>
    <source>
        <strain evidence="3 4">CTAW71</strain>
    </source>
</reference>
<feature type="region of interest" description="Disordered" evidence="1">
    <location>
        <begin position="113"/>
        <end position="132"/>
    </location>
</feature>
<dbReference type="AlphaFoldDB" id="A0A5D3KI19"/>
<keyword evidence="2" id="KW-0472">Membrane</keyword>
<evidence type="ECO:0000256" key="1">
    <source>
        <dbReference type="SAM" id="MobiDB-lite"/>
    </source>
</evidence>
<gene>
    <name evidence="3" type="ORF">FXB40_11355</name>
</gene>
<evidence type="ECO:0000313" key="4">
    <source>
        <dbReference type="Proteomes" id="UP000324758"/>
    </source>
</evidence>
<name>A0A5D3KI19_9BRAD</name>
<dbReference type="RefSeq" id="WP_148772295.1">
    <property type="nucleotide sequence ID" value="NZ_VSSS01000018.1"/>
</dbReference>
<feature type="transmembrane region" description="Helical" evidence="2">
    <location>
        <begin position="12"/>
        <end position="31"/>
    </location>
</feature>